<evidence type="ECO:0000256" key="3">
    <source>
        <dbReference type="RuleBase" id="RU000363"/>
    </source>
</evidence>
<dbReference type="PANTHER" id="PTHR43658">
    <property type="entry name" value="SHORT-CHAIN DEHYDROGENASE/REDUCTASE"/>
    <property type="match status" value="1"/>
</dbReference>
<dbReference type="FunFam" id="3.40.50.720:FF:000215">
    <property type="entry name" value="3-hydroxyacyl-CoA dehydrogenase type-2"/>
    <property type="match status" value="1"/>
</dbReference>
<dbReference type="PROSITE" id="PS00061">
    <property type="entry name" value="ADH_SHORT"/>
    <property type="match status" value="1"/>
</dbReference>
<dbReference type="PRINTS" id="PR00080">
    <property type="entry name" value="SDRFAMILY"/>
</dbReference>
<comment type="similarity">
    <text evidence="1 3">Belongs to the short-chain dehydrogenases/reductases (SDR) family.</text>
</comment>
<dbReference type="PANTHER" id="PTHR43658:SF8">
    <property type="entry name" value="17-BETA-HYDROXYSTEROID DEHYDROGENASE 14-RELATED"/>
    <property type="match status" value="1"/>
</dbReference>
<name>A0A1T4VZM0_9GAMM</name>
<protein>
    <submittedName>
        <fullName evidence="5">NAD(P)-dependent dehydrogenase, short-chain alcohol dehydrogenase family</fullName>
    </submittedName>
</protein>
<dbReference type="SUPFAM" id="SSF51735">
    <property type="entry name" value="NAD(P)-binding Rossmann-fold domains"/>
    <property type="match status" value="1"/>
</dbReference>
<sequence length="255" mass="26423">MEFTHNTFIVTGGASGLGEATVRALHAQGANVVIADLNTDQGTALAQELGERTVFSRTNVADETEAQTTVNLAVSKFGQLRGLVNCAGIGGAAKVLGKNGPHPLAEFSRTLQVNLIGSFNMARLAAAAMAVLEPAAEGERGVIINTASIAAYDGQIGQAAYAASKGGVIAMTLPMARELAKNGIRVVTIAPGLFMTPMMAALPAEIQQSLGESVPFPPRLGYPAEFAQMVCSIVSNIMLNGETIRLDGALRMAAR</sequence>
<dbReference type="STRING" id="92487.SAMN02745130_00707"/>
<evidence type="ECO:0000256" key="1">
    <source>
        <dbReference type="ARBA" id="ARBA00006484"/>
    </source>
</evidence>
<evidence type="ECO:0000313" key="6">
    <source>
        <dbReference type="Proteomes" id="UP000190460"/>
    </source>
</evidence>
<dbReference type="PRINTS" id="PR00081">
    <property type="entry name" value="GDHRDH"/>
</dbReference>
<dbReference type="RefSeq" id="WP_078921184.1">
    <property type="nucleotide sequence ID" value="NZ_FUYB01000002.1"/>
</dbReference>
<dbReference type="SMART" id="SM00822">
    <property type="entry name" value="PKS_KR"/>
    <property type="match status" value="1"/>
</dbReference>
<keyword evidence="6" id="KW-1185">Reference proteome</keyword>
<evidence type="ECO:0000313" key="5">
    <source>
        <dbReference type="EMBL" id="SKA70339.1"/>
    </source>
</evidence>
<dbReference type="InterPro" id="IPR036291">
    <property type="entry name" value="NAD(P)-bd_dom_sf"/>
</dbReference>
<dbReference type="Gene3D" id="3.40.50.720">
    <property type="entry name" value="NAD(P)-binding Rossmann-like Domain"/>
    <property type="match status" value="1"/>
</dbReference>
<organism evidence="5 6">
    <name type="scientific">Thiothrix eikelboomii</name>
    <dbReference type="NCBI Taxonomy" id="92487"/>
    <lineage>
        <taxon>Bacteria</taxon>
        <taxon>Pseudomonadati</taxon>
        <taxon>Pseudomonadota</taxon>
        <taxon>Gammaproteobacteria</taxon>
        <taxon>Thiotrichales</taxon>
        <taxon>Thiotrichaceae</taxon>
        <taxon>Thiothrix</taxon>
    </lineage>
</organism>
<gene>
    <name evidence="5" type="ORF">SAMN02745130_00707</name>
</gene>
<dbReference type="Proteomes" id="UP000190460">
    <property type="component" value="Unassembled WGS sequence"/>
</dbReference>
<dbReference type="InterPro" id="IPR002347">
    <property type="entry name" value="SDR_fam"/>
</dbReference>
<evidence type="ECO:0000259" key="4">
    <source>
        <dbReference type="SMART" id="SM00822"/>
    </source>
</evidence>
<dbReference type="InterPro" id="IPR057326">
    <property type="entry name" value="KR_dom"/>
</dbReference>
<accession>A0A1T4VZM0</accession>
<feature type="domain" description="Ketoreductase" evidence="4">
    <location>
        <begin position="6"/>
        <end position="192"/>
    </location>
</feature>
<dbReference type="EMBL" id="FUYB01000002">
    <property type="protein sequence ID" value="SKA70339.1"/>
    <property type="molecule type" value="Genomic_DNA"/>
</dbReference>
<dbReference type="AlphaFoldDB" id="A0A1T4VZM0"/>
<dbReference type="Pfam" id="PF00106">
    <property type="entry name" value="adh_short"/>
    <property type="match status" value="1"/>
</dbReference>
<evidence type="ECO:0000256" key="2">
    <source>
        <dbReference type="ARBA" id="ARBA00023002"/>
    </source>
</evidence>
<dbReference type="GO" id="GO:0016491">
    <property type="term" value="F:oxidoreductase activity"/>
    <property type="evidence" value="ECO:0007669"/>
    <property type="project" value="UniProtKB-KW"/>
</dbReference>
<dbReference type="InterPro" id="IPR020904">
    <property type="entry name" value="Sc_DH/Rdtase_CS"/>
</dbReference>
<dbReference type="OrthoDB" id="9803333at2"/>
<reference evidence="5 6" key="1">
    <citation type="submission" date="2017-02" db="EMBL/GenBank/DDBJ databases">
        <authorList>
            <person name="Peterson S.W."/>
        </authorList>
    </citation>
    <scope>NUCLEOTIDE SEQUENCE [LARGE SCALE GENOMIC DNA]</scope>
    <source>
        <strain evidence="5 6">ATCC 49788</strain>
    </source>
</reference>
<proteinExistence type="inferred from homology"/>
<keyword evidence="2" id="KW-0560">Oxidoreductase</keyword>